<feature type="domain" description="Helicase-associated" evidence="1">
    <location>
        <begin position="6"/>
        <end position="40"/>
    </location>
</feature>
<keyword evidence="3" id="KW-1185">Reference proteome</keyword>
<evidence type="ECO:0000259" key="1">
    <source>
        <dbReference type="Pfam" id="PF03457"/>
    </source>
</evidence>
<evidence type="ECO:0000313" key="3">
    <source>
        <dbReference type="Proteomes" id="UP000466396"/>
    </source>
</evidence>
<name>A0A7I7NHT4_9MYCO</name>
<reference evidence="2 3" key="1">
    <citation type="journal article" date="2019" name="Emerg. Microbes Infect.">
        <title>Comprehensive subspecies identification of 175 nontuberculous mycobacteria species based on 7547 genomic profiles.</title>
        <authorList>
            <person name="Matsumoto Y."/>
            <person name="Kinjo T."/>
            <person name="Motooka D."/>
            <person name="Nabeya D."/>
            <person name="Jung N."/>
            <person name="Uechi K."/>
            <person name="Horii T."/>
            <person name="Iida T."/>
            <person name="Fujita J."/>
            <person name="Nakamura S."/>
        </authorList>
    </citation>
    <scope>NUCLEOTIDE SEQUENCE [LARGE SCALE GENOMIC DNA]</scope>
    <source>
        <strain evidence="2 3">JCM 15657</strain>
    </source>
</reference>
<protein>
    <recommendedName>
        <fullName evidence="1">Helicase-associated domain-containing protein</fullName>
    </recommendedName>
</protein>
<dbReference type="KEGG" id="mlj:MLAC_14960"/>
<sequence>MPIRFVTEDGFQLGQWVNTVRSRKKTGSLRTEYAKQLEELPRCTWTPKADKWGRADALLPEYVNEPPALFLPRVSVAPWCCDGGEVGRSGGSFDRKRARRAT</sequence>
<dbReference type="Proteomes" id="UP000466396">
    <property type="component" value="Chromosome"/>
</dbReference>
<proteinExistence type="predicted"/>
<dbReference type="Gene3D" id="6.10.140.530">
    <property type="match status" value="1"/>
</dbReference>
<dbReference type="AlphaFoldDB" id="A0A7I7NHT4"/>
<dbReference type="InterPro" id="IPR005114">
    <property type="entry name" value="Helicase_assoc"/>
</dbReference>
<dbReference type="Pfam" id="PF03457">
    <property type="entry name" value="HA"/>
    <property type="match status" value="1"/>
</dbReference>
<evidence type="ECO:0000313" key="2">
    <source>
        <dbReference type="EMBL" id="BBX96202.1"/>
    </source>
</evidence>
<organism evidence="2 3">
    <name type="scientific">Mycobacterium lacus</name>
    <dbReference type="NCBI Taxonomy" id="169765"/>
    <lineage>
        <taxon>Bacteria</taxon>
        <taxon>Bacillati</taxon>
        <taxon>Actinomycetota</taxon>
        <taxon>Actinomycetes</taxon>
        <taxon>Mycobacteriales</taxon>
        <taxon>Mycobacteriaceae</taxon>
        <taxon>Mycobacterium</taxon>
    </lineage>
</organism>
<gene>
    <name evidence="2" type="ORF">MLAC_14960</name>
</gene>
<dbReference type="EMBL" id="AP022581">
    <property type="protein sequence ID" value="BBX96202.1"/>
    <property type="molecule type" value="Genomic_DNA"/>
</dbReference>
<accession>A0A7I7NHT4</accession>